<dbReference type="CDD" id="cd06225">
    <property type="entry name" value="HAMP"/>
    <property type="match status" value="1"/>
</dbReference>
<feature type="domain" description="HAMP" evidence="16">
    <location>
        <begin position="205"/>
        <end position="257"/>
    </location>
</feature>
<dbReference type="Pfam" id="PF00672">
    <property type="entry name" value="HAMP"/>
    <property type="match status" value="1"/>
</dbReference>
<feature type="domain" description="Histidine kinase" evidence="15">
    <location>
        <begin position="265"/>
        <end position="481"/>
    </location>
</feature>
<dbReference type="InterPro" id="IPR005467">
    <property type="entry name" value="His_kinase_dom"/>
</dbReference>
<dbReference type="SMART" id="SM00387">
    <property type="entry name" value="HATPase_c"/>
    <property type="match status" value="1"/>
</dbReference>
<keyword evidence="5" id="KW-0597">Phosphoprotein</keyword>
<accession>A0ABY3CI30</accession>
<comment type="subcellular location">
    <subcellularLocation>
        <location evidence="2">Cell membrane</location>
        <topology evidence="2">Multi-pass membrane protein</topology>
    </subcellularLocation>
</comment>
<evidence type="ECO:0000259" key="16">
    <source>
        <dbReference type="PROSITE" id="PS50885"/>
    </source>
</evidence>
<dbReference type="Gene3D" id="6.10.340.10">
    <property type="match status" value="1"/>
</dbReference>
<evidence type="ECO:0000256" key="3">
    <source>
        <dbReference type="ARBA" id="ARBA00012438"/>
    </source>
</evidence>
<dbReference type="SMART" id="SM00388">
    <property type="entry name" value="HisKA"/>
    <property type="match status" value="1"/>
</dbReference>
<evidence type="ECO:0000256" key="4">
    <source>
        <dbReference type="ARBA" id="ARBA00022475"/>
    </source>
</evidence>
<keyword evidence="12" id="KW-0902">Two-component regulatory system</keyword>
<evidence type="ECO:0000256" key="14">
    <source>
        <dbReference type="SAM" id="Phobius"/>
    </source>
</evidence>
<keyword evidence="7 14" id="KW-0812">Transmembrane</keyword>
<dbReference type="Pfam" id="PF00512">
    <property type="entry name" value="HisKA"/>
    <property type="match status" value="1"/>
</dbReference>
<gene>
    <name evidence="17" type="ORF">EKO24_001035</name>
</gene>
<dbReference type="Pfam" id="PF02518">
    <property type="entry name" value="HATPase_c"/>
    <property type="match status" value="1"/>
</dbReference>
<organism evidence="17 18">
    <name type="scientific">Candidatus Methylobacter oryzae</name>
    <dbReference type="NCBI Taxonomy" id="2497749"/>
    <lineage>
        <taxon>Bacteria</taxon>
        <taxon>Pseudomonadati</taxon>
        <taxon>Pseudomonadota</taxon>
        <taxon>Gammaproteobacteria</taxon>
        <taxon>Methylococcales</taxon>
        <taxon>Methylococcaceae</taxon>
        <taxon>Methylobacter</taxon>
    </lineage>
</organism>
<dbReference type="PRINTS" id="PR00344">
    <property type="entry name" value="BCTRLSENSOR"/>
</dbReference>
<keyword evidence="8" id="KW-0547">Nucleotide-binding</keyword>
<evidence type="ECO:0000256" key="9">
    <source>
        <dbReference type="ARBA" id="ARBA00022777"/>
    </source>
</evidence>
<keyword evidence="6" id="KW-0808">Transferase</keyword>
<dbReference type="InterPro" id="IPR050398">
    <property type="entry name" value="HssS/ArlS-like"/>
</dbReference>
<dbReference type="EMBL" id="RYFG02000009">
    <property type="protein sequence ID" value="TRX02900.1"/>
    <property type="molecule type" value="Genomic_DNA"/>
</dbReference>
<keyword evidence="9" id="KW-0418">Kinase</keyword>
<comment type="caution">
    <text evidence="17">The sequence shown here is derived from an EMBL/GenBank/DDBJ whole genome shotgun (WGS) entry which is preliminary data.</text>
</comment>
<evidence type="ECO:0000256" key="11">
    <source>
        <dbReference type="ARBA" id="ARBA00022989"/>
    </source>
</evidence>
<evidence type="ECO:0000256" key="10">
    <source>
        <dbReference type="ARBA" id="ARBA00022840"/>
    </source>
</evidence>
<dbReference type="InterPro" id="IPR004358">
    <property type="entry name" value="Sig_transdc_His_kin-like_C"/>
</dbReference>
<evidence type="ECO:0000256" key="5">
    <source>
        <dbReference type="ARBA" id="ARBA00022553"/>
    </source>
</evidence>
<evidence type="ECO:0000256" key="7">
    <source>
        <dbReference type="ARBA" id="ARBA00022692"/>
    </source>
</evidence>
<comment type="catalytic activity">
    <reaction evidence="1">
        <text>ATP + protein L-histidine = ADP + protein N-phospho-L-histidine.</text>
        <dbReference type="EC" id="2.7.13.3"/>
    </reaction>
</comment>
<feature type="transmembrane region" description="Helical" evidence="14">
    <location>
        <begin position="184"/>
        <end position="207"/>
    </location>
</feature>
<evidence type="ECO:0000256" key="2">
    <source>
        <dbReference type="ARBA" id="ARBA00004651"/>
    </source>
</evidence>
<dbReference type="InterPro" id="IPR003661">
    <property type="entry name" value="HisK_dim/P_dom"/>
</dbReference>
<evidence type="ECO:0000256" key="12">
    <source>
        <dbReference type="ARBA" id="ARBA00023012"/>
    </source>
</evidence>
<dbReference type="Gene3D" id="3.30.565.10">
    <property type="entry name" value="Histidine kinase-like ATPase, C-terminal domain"/>
    <property type="match status" value="1"/>
</dbReference>
<feature type="transmembrane region" description="Helical" evidence="14">
    <location>
        <begin position="6"/>
        <end position="27"/>
    </location>
</feature>
<dbReference type="InterPro" id="IPR003660">
    <property type="entry name" value="HAMP_dom"/>
</dbReference>
<dbReference type="InterPro" id="IPR036097">
    <property type="entry name" value="HisK_dim/P_sf"/>
</dbReference>
<keyword evidence="4" id="KW-1003">Cell membrane</keyword>
<keyword evidence="18" id="KW-1185">Reference proteome</keyword>
<dbReference type="PANTHER" id="PTHR45528">
    <property type="entry name" value="SENSOR HISTIDINE KINASE CPXA"/>
    <property type="match status" value="1"/>
</dbReference>
<evidence type="ECO:0000259" key="15">
    <source>
        <dbReference type="PROSITE" id="PS50109"/>
    </source>
</evidence>
<reference evidence="17 18" key="1">
    <citation type="journal article" date="2019" name="Antonie Van Leeuwenhoek">
        <title>Description of 'Ca. Methylobacter oryzae' KRF1, a novel species from the environmentally important Methylobacter clade 2.</title>
        <authorList>
            <person name="Khatri K."/>
            <person name="Mohite J.A."/>
            <person name="Pandit P.S."/>
            <person name="Bahulikar R."/>
            <person name="Rahalkar M.C."/>
        </authorList>
    </citation>
    <scope>NUCLEOTIDE SEQUENCE [LARGE SCALE GENOMIC DNA]</scope>
    <source>
        <strain evidence="17 18">KRF1</strain>
    </source>
</reference>
<dbReference type="PANTHER" id="PTHR45528:SF1">
    <property type="entry name" value="SENSOR HISTIDINE KINASE CPXA"/>
    <property type="match status" value="1"/>
</dbReference>
<evidence type="ECO:0000313" key="17">
    <source>
        <dbReference type="EMBL" id="TRX02900.1"/>
    </source>
</evidence>
<sequence length="481" mass="54660">MHRTIRGQLFLAFLVTTLLVVLGMYVFMRWSLNRGFSEFIETRQQEQVTNVIEGLSEYYKNNQGWGNLAADKQKWIDLLWQANPHHHDRPHSWFEQARTEPPDFWPPALPEPPASKKRFIPFGLRAMLLNADKTIIFGRQDALPQLSLQPIRYQEKIVGFLGLLPNKTVNHDSEIRFMERQSEAFILIALIMVLLSACLAWLLAFILGRPLKRITTAAKALAVGRYNIRLPIESTDELGQLAQNFNDMAGALEQSEQSRQRWVADISHELRTPLAVLRGELEALQDGIRPLTTEAIDSLFGDVMRLNRLTEDLYQLSLSDQGALSYRKIPVNPIEILIEDLAALKPEFQNKHISIQWINKLSNAVNIYADPDRLSQLFRNLLNNSVNYTDPNGQLVISVVRKIDKLVLNFSDTEPGVPEHELPKLFDRFYRVENSRNRYHGGAGLGLAICSNIVEAHNGTIQACSSSLKGLAIQIELPISL</sequence>
<dbReference type="PROSITE" id="PS50885">
    <property type="entry name" value="HAMP"/>
    <property type="match status" value="1"/>
</dbReference>
<dbReference type="SUPFAM" id="SSF158472">
    <property type="entry name" value="HAMP domain-like"/>
    <property type="match status" value="1"/>
</dbReference>
<dbReference type="EC" id="2.7.13.3" evidence="3"/>
<keyword evidence="11 14" id="KW-1133">Transmembrane helix</keyword>
<name>A0ABY3CI30_9GAMM</name>
<dbReference type="SUPFAM" id="SSF47384">
    <property type="entry name" value="Homodimeric domain of signal transducing histidine kinase"/>
    <property type="match status" value="1"/>
</dbReference>
<proteinExistence type="predicted"/>
<keyword evidence="10" id="KW-0067">ATP-binding</keyword>
<dbReference type="InterPro" id="IPR036890">
    <property type="entry name" value="HATPase_C_sf"/>
</dbReference>
<dbReference type="PROSITE" id="PS50109">
    <property type="entry name" value="HIS_KIN"/>
    <property type="match status" value="1"/>
</dbReference>
<dbReference type="Gene3D" id="1.10.287.130">
    <property type="match status" value="1"/>
</dbReference>
<dbReference type="CDD" id="cd00082">
    <property type="entry name" value="HisKA"/>
    <property type="match status" value="1"/>
</dbReference>
<dbReference type="Proteomes" id="UP000733744">
    <property type="component" value="Unassembled WGS sequence"/>
</dbReference>
<evidence type="ECO:0000256" key="6">
    <source>
        <dbReference type="ARBA" id="ARBA00022679"/>
    </source>
</evidence>
<keyword evidence="13 14" id="KW-0472">Membrane</keyword>
<dbReference type="SUPFAM" id="SSF55874">
    <property type="entry name" value="ATPase domain of HSP90 chaperone/DNA topoisomerase II/histidine kinase"/>
    <property type="match status" value="1"/>
</dbReference>
<evidence type="ECO:0000256" key="8">
    <source>
        <dbReference type="ARBA" id="ARBA00022741"/>
    </source>
</evidence>
<evidence type="ECO:0000256" key="1">
    <source>
        <dbReference type="ARBA" id="ARBA00000085"/>
    </source>
</evidence>
<dbReference type="SMART" id="SM00304">
    <property type="entry name" value="HAMP"/>
    <property type="match status" value="1"/>
</dbReference>
<evidence type="ECO:0000313" key="18">
    <source>
        <dbReference type="Proteomes" id="UP000733744"/>
    </source>
</evidence>
<protein>
    <recommendedName>
        <fullName evidence="3">histidine kinase</fullName>
        <ecNumber evidence="3">2.7.13.3</ecNumber>
    </recommendedName>
</protein>
<evidence type="ECO:0000256" key="13">
    <source>
        <dbReference type="ARBA" id="ARBA00023136"/>
    </source>
</evidence>
<dbReference type="InterPro" id="IPR003594">
    <property type="entry name" value="HATPase_dom"/>
</dbReference>